<organism evidence="14 15">
    <name type="scientific">Zoogloea dura</name>
    <dbReference type="NCBI Taxonomy" id="2728840"/>
    <lineage>
        <taxon>Bacteria</taxon>
        <taxon>Pseudomonadati</taxon>
        <taxon>Pseudomonadota</taxon>
        <taxon>Betaproteobacteria</taxon>
        <taxon>Rhodocyclales</taxon>
        <taxon>Zoogloeaceae</taxon>
        <taxon>Zoogloea</taxon>
    </lineage>
</organism>
<dbReference type="Gene3D" id="3.40.50.10990">
    <property type="entry name" value="GTP cyclohydrolase II"/>
    <property type="match status" value="1"/>
</dbReference>
<dbReference type="GO" id="GO:0005525">
    <property type="term" value="F:GTP binding"/>
    <property type="evidence" value="ECO:0007669"/>
    <property type="project" value="UniProtKB-KW"/>
</dbReference>
<dbReference type="Pfam" id="PF00925">
    <property type="entry name" value="GTP_cyclohydro2"/>
    <property type="match status" value="1"/>
</dbReference>
<evidence type="ECO:0000256" key="4">
    <source>
        <dbReference type="ARBA" id="ARBA00022723"/>
    </source>
</evidence>
<keyword evidence="3 11" id="KW-0686">Riboflavin biosynthesis</keyword>
<feature type="binding site" evidence="11">
    <location>
        <position position="167"/>
    </location>
    <ligand>
        <name>GTP</name>
        <dbReference type="ChEBI" id="CHEBI:37565"/>
    </ligand>
</feature>
<feature type="active site" description="Nucleophile" evidence="11">
    <location>
        <position position="141"/>
    </location>
</feature>
<name>A0A848G3N1_9RHOO</name>
<protein>
    <recommendedName>
        <fullName evidence="11">GTP cyclohydrolase-2</fullName>
        <ecNumber evidence="11">3.5.4.25</ecNumber>
    </recommendedName>
    <alternativeName>
        <fullName evidence="11">GTP cyclohydrolase II</fullName>
    </alternativeName>
</protein>
<dbReference type="HAMAP" id="MF_00179">
    <property type="entry name" value="RibA"/>
    <property type="match status" value="1"/>
</dbReference>
<dbReference type="SUPFAM" id="SSF142695">
    <property type="entry name" value="RibA-like"/>
    <property type="match status" value="1"/>
</dbReference>
<dbReference type="GO" id="GO:0003935">
    <property type="term" value="F:GTP cyclohydrolase II activity"/>
    <property type="evidence" value="ECO:0007669"/>
    <property type="project" value="UniProtKB-UniRule"/>
</dbReference>
<dbReference type="FunFam" id="3.40.50.10990:FF:000001">
    <property type="entry name" value="Riboflavin biosynthesis protein RibBA"/>
    <property type="match status" value="1"/>
</dbReference>
<dbReference type="EMBL" id="JABBGA010000010">
    <property type="protein sequence ID" value="NML26827.1"/>
    <property type="molecule type" value="Genomic_DNA"/>
</dbReference>
<feature type="binding site" evidence="11">
    <location>
        <position position="78"/>
    </location>
    <ligand>
        <name>Zn(2+)</name>
        <dbReference type="ChEBI" id="CHEBI:29105"/>
        <note>catalytic</note>
    </ligand>
</feature>
<comment type="cofactor">
    <cofactor evidence="11">
        <name>Zn(2+)</name>
        <dbReference type="ChEBI" id="CHEBI:29105"/>
    </cofactor>
    <text evidence="11">Binds 1 zinc ion per subunit.</text>
</comment>
<feature type="active site" description="Proton acceptor" evidence="11">
    <location>
        <position position="139"/>
    </location>
</feature>
<keyword evidence="8 11" id="KW-0342">GTP-binding</keyword>
<comment type="similarity">
    <text evidence="11">Belongs to the GTP cyclohydrolase II family.</text>
</comment>
<evidence type="ECO:0000256" key="5">
    <source>
        <dbReference type="ARBA" id="ARBA00022741"/>
    </source>
</evidence>
<evidence type="ECO:0000256" key="8">
    <source>
        <dbReference type="ARBA" id="ARBA00023134"/>
    </source>
</evidence>
<dbReference type="InterPro" id="IPR032677">
    <property type="entry name" value="GTP_cyclohydro_II"/>
</dbReference>
<keyword evidence="5 11" id="KW-0547">Nucleotide-binding</keyword>
<dbReference type="AlphaFoldDB" id="A0A848G3N1"/>
<feature type="binding site" evidence="11">
    <location>
        <position position="127"/>
    </location>
    <ligand>
        <name>GTP</name>
        <dbReference type="ChEBI" id="CHEBI:37565"/>
    </ligand>
</feature>
<evidence type="ECO:0000256" key="10">
    <source>
        <dbReference type="ARBA" id="ARBA00049295"/>
    </source>
</evidence>
<proteinExistence type="inferred from homology"/>
<comment type="function">
    <text evidence="9 11">Catalyzes the conversion of GTP to 2,5-diamino-6-ribosylamino-4(3H)-pyrimidinone 5'-phosphate (DARP), formate and pyrophosphate.</text>
</comment>
<feature type="binding site" evidence="11">
    <location>
        <position position="67"/>
    </location>
    <ligand>
        <name>Zn(2+)</name>
        <dbReference type="ChEBI" id="CHEBI:29105"/>
        <note>catalytic</note>
    </ligand>
</feature>
<feature type="region of interest" description="Disordered" evidence="12">
    <location>
        <begin position="201"/>
        <end position="226"/>
    </location>
</feature>
<dbReference type="NCBIfam" id="TIGR00505">
    <property type="entry name" value="ribA"/>
    <property type="match status" value="1"/>
</dbReference>
<comment type="pathway">
    <text evidence="1 11">Cofactor biosynthesis; riboflavin biosynthesis; 5-amino-6-(D-ribitylamino)uracil from GTP: step 1/4.</text>
</comment>
<dbReference type="GO" id="GO:0009231">
    <property type="term" value="P:riboflavin biosynthetic process"/>
    <property type="evidence" value="ECO:0007669"/>
    <property type="project" value="UniProtKB-UniRule"/>
</dbReference>
<keyword evidence="15" id="KW-1185">Reference proteome</keyword>
<evidence type="ECO:0000256" key="1">
    <source>
        <dbReference type="ARBA" id="ARBA00004853"/>
    </source>
</evidence>
<comment type="caution">
    <text evidence="14">The sequence shown here is derived from an EMBL/GenBank/DDBJ whole genome shotgun (WGS) entry which is preliminary data.</text>
</comment>
<dbReference type="NCBIfam" id="NF001591">
    <property type="entry name" value="PRK00393.1"/>
    <property type="match status" value="1"/>
</dbReference>
<feature type="binding site" evidence="11">
    <location>
        <position position="83"/>
    </location>
    <ligand>
        <name>GTP</name>
        <dbReference type="ChEBI" id="CHEBI:37565"/>
    </ligand>
</feature>
<evidence type="ECO:0000256" key="7">
    <source>
        <dbReference type="ARBA" id="ARBA00022833"/>
    </source>
</evidence>
<keyword evidence="7 11" id="KW-0862">Zinc</keyword>
<accession>A0A848G3N1</accession>
<sequence length="226" mass="24771">MSASPEPTRHSEWLAYTDLPTTHGVFAMHIFRTTLPDPTQGFQEHVALVHGQVEGVAGLPVRVHSECLTGEVFGSLKCDCRDQLDLALSEIVRRGAGIVLYLRQEGRGIGLTNKVRAYHLQSRGHDTVDANRLLGLPDDARSYEMVPEMLAHFKVPSIQLMTNNPDKLAKLTALGVKVDGCLPVITQPNTHSIGYIKTKRQRMGHSLPDHGDKAPLASVGARLSED</sequence>
<evidence type="ECO:0000313" key="15">
    <source>
        <dbReference type="Proteomes" id="UP000580043"/>
    </source>
</evidence>
<dbReference type="InterPro" id="IPR000926">
    <property type="entry name" value="RibA"/>
</dbReference>
<comment type="catalytic activity">
    <reaction evidence="10 11">
        <text>GTP + 4 H2O = 2,5-diamino-6-hydroxy-4-(5-phosphoribosylamino)-pyrimidine + formate + 2 phosphate + 3 H(+)</text>
        <dbReference type="Rhea" id="RHEA:23704"/>
        <dbReference type="ChEBI" id="CHEBI:15377"/>
        <dbReference type="ChEBI" id="CHEBI:15378"/>
        <dbReference type="ChEBI" id="CHEBI:15740"/>
        <dbReference type="ChEBI" id="CHEBI:37565"/>
        <dbReference type="ChEBI" id="CHEBI:43474"/>
        <dbReference type="ChEBI" id="CHEBI:58614"/>
        <dbReference type="EC" id="3.5.4.25"/>
    </reaction>
</comment>
<evidence type="ECO:0000313" key="14">
    <source>
        <dbReference type="EMBL" id="NML26827.1"/>
    </source>
</evidence>
<feature type="domain" description="GTP cyclohydrolase II" evidence="13">
    <location>
        <begin position="17"/>
        <end position="180"/>
    </location>
</feature>
<dbReference type="RefSeq" id="WP_169146369.1">
    <property type="nucleotide sequence ID" value="NZ_JABBGA010000010.1"/>
</dbReference>
<dbReference type="UniPathway" id="UPA00275">
    <property type="reaction ID" value="UER00400"/>
</dbReference>
<feature type="binding site" evidence="11">
    <location>
        <begin position="62"/>
        <end position="66"/>
    </location>
    <ligand>
        <name>GTP</name>
        <dbReference type="ChEBI" id="CHEBI:37565"/>
    </ligand>
</feature>
<evidence type="ECO:0000256" key="9">
    <source>
        <dbReference type="ARBA" id="ARBA00043932"/>
    </source>
</evidence>
<dbReference type="PANTHER" id="PTHR21327">
    <property type="entry name" value="GTP CYCLOHYDROLASE II-RELATED"/>
    <property type="match status" value="1"/>
</dbReference>
<dbReference type="GO" id="GO:0005829">
    <property type="term" value="C:cytosol"/>
    <property type="evidence" value="ECO:0007669"/>
    <property type="project" value="TreeGrafter"/>
</dbReference>
<dbReference type="Proteomes" id="UP000580043">
    <property type="component" value="Unassembled WGS sequence"/>
</dbReference>
<feature type="binding site" evidence="11">
    <location>
        <position position="162"/>
    </location>
    <ligand>
        <name>GTP</name>
        <dbReference type="ChEBI" id="CHEBI:37565"/>
    </ligand>
</feature>
<evidence type="ECO:0000256" key="11">
    <source>
        <dbReference type="HAMAP-Rule" id="MF_00179"/>
    </source>
</evidence>
<evidence type="ECO:0000256" key="12">
    <source>
        <dbReference type="SAM" id="MobiDB-lite"/>
    </source>
</evidence>
<comment type="similarity">
    <text evidence="2">In the N-terminal section; belongs to the DHBP synthase family.</text>
</comment>
<dbReference type="CDD" id="cd00641">
    <property type="entry name" value="GTP_cyclohydro2"/>
    <property type="match status" value="1"/>
</dbReference>
<keyword evidence="6 11" id="KW-0378">Hydrolase</keyword>
<gene>
    <name evidence="11 14" type="primary">ribA</name>
    <name evidence="14" type="ORF">HHL15_13810</name>
</gene>
<evidence type="ECO:0000256" key="2">
    <source>
        <dbReference type="ARBA" id="ARBA00005520"/>
    </source>
</evidence>
<feature type="binding site" evidence="11">
    <location>
        <position position="80"/>
    </location>
    <ligand>
        <name>Zn(2+)</name>
        <dbReference type="ChEBI" id="CHEBI:29105"/>
        <note>catalytic</note>
    </ligand>
</feature>
<evidence type="ECO:0000256" key="3">
    <source>
        <dbReference type="ARBA" id="ARBA00022619"/>
    </source>
</evidence>
<dbReference type="GO" id="GO:0008686">
    <property type="term" value="F:3,4-dihydroxy-2-butanone-4-phosphate synthase activity"/>
    <property type="evidence" value="ECO:0007669"/>
    <property type="project" value="TreeGrafter"/>
</dbReference>
<dbReference type="InterPro" id="IPR036144">
    <property type="entry name" value="RibA-like_sf"/>
</dbReference>
<evidence type="ECO:0000259" key="13">
    <source>
        <dbReference type="Pfam" id="PF00925"/>
    </source>
</evidence>
<reference evidence="14 15" key="1">
    <citation type="submission" date="2020-04" db="EMBL/GenBank/DDBJ databases">
        <title>Zoogloea sp. G-4-1-14 isolated from soil.</title>
        <authorList>
            <person name="Dahal R.H."/>
        </authorList>
    </citation>
    <scope>NUCLEOTIDE SEQUENCE [LARGE SCALE GENOMIC DNA]</scope>
    <source>
        <strain evidence="14 15">G-4-1-14</strain>
    </source>
</reference>
<dbReference type="PANTHER" id="PTHR21327:SF47">
    <property type="entry name" value="GTP CYCLOHYDROLASE II DOMAIN-CONTAINING PROTEIN"/>
    <property type="match status" value="1"/>
</dbReference>
<feature type="binding site" evidence="11">
    <location>
        <begin position="105"/>
        <end position="107"/>
    </location>
    <ligand>
        <name>GTP</name>
        <dbReference type="ChEBI" id="CHEBI:37565"/>
    </ligand>
</feature>
<keyword evidence="4 11" id="KW-0479">Metal-binding</keyword>
<evidence type="ECO:0000256" key="6">
    <source>
        <dbReference type="ARBA" id="ARBA00022801"/>
    </source>
</evidence>
<dbReference type="GO" id="GO:0008270">
    <property type="term" value="F:zinc ion binding"/>
    <property type="evidence" value="ECO:0007669"/>
    <property type="project" value="UniProtKB-UniRule"/>
</dbReference>
<dbReference type="EC" id="3.5.4.25" evidence="11"/>